<dbReference type="CDD" id="cd06257">
    <property type="entry name" value="DnaJ"/>
    <property type="match status" value="1"/>
</dbReference>
<evidence type="ECO:0000256" key="1">
    <source>
        <dbReference type="ARBA" id="ARBA00004167"/>
    </source>
</evidence>
<dbReference type="EMBL" id="JZEX01000121">
    <property type="protein sequence ID" value="KKB11198.1"/>
    <property type="molecule type" value="Genomic_DNA"/>
</dbReference>
<dbReference type="PROSITE" id="PS50076">
    <property type="entry name" value="DNAJ_2"/>
    <property type="match status" value="1"/>
</dbReference>
<dbReference type="Proteomes" id="UP000033632">
    <property type="component" value="Unassembled WGS sequence"/>
</dbReference>
<keyword evidence="2 6" id="KW-0812">Transmembrane</keyword>
<name>A0A0F5FQV1_9HYPH</name>
<organism evidence="8 9">
    <name type="scientific">Devosia geojensis</name>
    <dbReference type="NCBI Taxonomy" id="443610"/>
    <lineage>
        <taxon>Bacteria</taxon>
        <taxon>Pseudomonadati</taxon>
        <taxon>Pseudomonadota</taxon>
        <taxon>Alphaproteobacteria</taxon>
        <taxon>Hyphomicrobiales</taxon>
        <taxon>Devosiaceae</taxon>
        <taxon>Devosia</taxon>
    </lineage>
</organism>
<evidence type="ECO:0000313" key="8">
    <source>
        <dbReference type="EMBL" id="KKB11198.1"/>
    </source>
</evidence>
<dbReference type="Pfam" id="PF00226">
    <property type="entry name" value="DnaJ"/>
    <property type="match status" value="1"/>
</dbReference>
<dbReference type="InterPro" id="IPR036869">
    <property type="entry name" value="J_dom_sf"/>
</dbReference>
<proteinExistence type="inferred from homology"/>
<evidence type="ECO:0000256" key="3">
    <source>
        <dbReference type="ARBA" id="ARBA00022989"/>
    </source>
</evidence>
<dbReference type="RefSeq" id="WP_046109262.1">
    <property type="nucleotide sequence ID" value="NZ_JZEX01000121.1"/>
</dbReference>
<dbReference type="SUPFAM" id="SSF46565">
    <property type="entry name" value="Chaperone J-domain"/>
    <property type="match status" value="1"/>
</dbReference>
<keyword evidence="9" id="KW-1185">Reference proteome</keyword>
<evidence type="ECO:0000256" key="4">
    <source>
        <dbReference type="ARBA" id="ARBA00023136"/>
    </source>
</evidence>
<reference evidence="8 9" key="1">
    <citation type="submission" date="2015-03" db="EMBL/GenBank/DDBJ databases">
        <authorList>
            <person name="Hassan Y.I."/>
            <person name="Lepp D."/>
            <person name="Li X.-Z."/>
            <person name="Zhou T."/>
        </authorList>
    </citation>
    <scope>NUCLEOTIDE SEQUENCE [LARGE SCALE GENOMIC DNA]</scope>
    <source>
        <strain evidence="8 9">BD-c194</strain>
    </source>
</reference>
<evidence type="ECO:0000259" key="7">
    <source>
        <dbReference type="PROSITE" id="PS50076"/>
    </source>
</evidence>
<dbReference type="PANTHER" id="PTHR12763:SF28">
    <property type="entry name" value="GEO10507P1-RELATED"/>
    <property type="match status" value="1"/>
</dbReference>
<dbReference type="InterPro" id="IPR001623">
    <property type="entry name" value="DnaJ_domain"/>
</dbReference>
<comment type="caution">
    <text evidence="8">The sequence shown here is derived from an EMBL/GenBank/DDBJ whole genome shotgun (WGS) entry which is preliminary data.</text>
</comment>
<dbReference type="PATRIC" id="fig|443610.3.peg.1040"/>
<keyword evidence="4 6" id="KW-0472">Membrane</keyword>
<dbReference type="GO" id="GO:0016020">
    <property type="term" value="C:membrane"/>
    <property type="evidence" value="ECO:0007669"/>
    <property type="project" value="UniProtKB-SubCell"/>
</dbReference>
<accession>A0A0F5FQV1</accession>
<evidence type="ECO:0000256" key="5">
    <source>
        <dbReference type="ARBA" id="ARBA00038105"/>
    </source>
</evidence>
<comment type="subcellular location">
    <subcellularLocation>
        <location evidence="1">Membrane</location>
        <topology evidence="1">Single-pass membrane protein</topology>
    </subcellularLocation>
</comment>
<dbReference type="OrthoDB" id="9811070at2"/>
<sequence length="236" mass="25813">MTYFFIGGAILLAALAAWQGLRRLGRHRLMLLARWAAGGGAAIIGVLLLLARRIDIAVFLFVAAYSILARGRLGPFSFGSDTLSGDSISKVRSRYFAMELDHDTGEVKGRALAGQFAGLDLMQLGEMETRALIEEISWDPDSVSLLESWLDANRAGWREYFEETAQGEDEAQAASADPVAQAYEILGLKPGATPEEIRAAHRELMKGVHPDRGGSSYLASKINEARDLLLKNHEPR</sequence>
<dbReference type="SMART" id="SM00271">
    <property type="entry name" value="DnaJ"/>
    <property type="match status" value="1"/>
</dbReference>
<comment type="similarity">
    <text evidence="5">Belongs to the TIM14 family.</text>
</comment>
<feature type="domain" description="J" evidence="7">
    <location>
        <begin position="181"/>
        <end position="236"/>
    </location>
</feature>
<dbReference type="PANTHER" id="PTHR12763">
    <property type="match status" value="1"/>
</dbReference>
<dbReference type="STRING" id="443610.VE25_13985"/>
<protein>
    <recommendedName>
        <fullName evidence="7">J domain-containing protein</fullName>
    </recommendedName>
</protein>
<gene>
    <name evidence="8" type="ORF">VE25_13985</name>
</gene>
<evidence type="ECO:0000313" key="9">
    <source>
        <dbReference type="Proteomes" id="UP000033632"/>
    </source>
</evidence>
<evidence type="ECO:0000256" key="2">
    <source>
        <dbReference type="ARBA" id="ARBA00022692"/>
    </source>
</evidence>
<feature type="transmembrane region" description="Helical" evidence="6">
    <location>
        <begin position="32"/>
        <end position="51"/>
    </location>
</feature>
<dbReference type="Gene3D" id="1.10.287.110">
    <property type="entry name" value="DnaJ domain"/>
    <property type="match status" value="1"/>
</dbReference>
<evidence type="ECO:0000256" key="6">
    <source>
        <dbReference type="SAM" id="Phobius"/>
    </source>
</evidence>
<dbReference type="AlphaFoldDB" id="A0A0F5FQV1"/>
<keyword evidence="3 6" id="KW-1133">Transmembrane helix</keyword>